<dbReference type="AlphaFoldDB" id="A0AA40CR20"/>
<protein>
    <submittedName>
        <fullName evidence="1">Uncharacterized protein</fullName>
    </submittedName>
</protein>
<dbReference type="Proteomes" id="UP001174936">
    <property type="component" value="Unassembled WGS sequence"/>
</dbReference>
<evidence type="ECO:0000313" key="1">
    <source>
        <dbReference type="EMBL" id="KAK0648035.1"/>
    </source>
</evidence>
<dbReference type="EMBL" id="JAULSV010000003">
    <property type="protein sequence ID" value="KAK0648035.1"/>
    <property type="molecule type" value="Genomic_DNA"/>
</dbReference>
<accession>A0AA40CR20</accession>
<evidence type="ECO:0000313" key="2">
    <source>
        <dbReference type="Proteomes" id="UP001174936"/>
    </source>
</evidence>
<feature type="non-terminal residue" evidence="1">
    <location>
        <position position="243"/>
    </location>
</feature>
<proteinExistence type="predicted"/>
<dbReference type="PANTHER" id="PTHR35043:SF9">
    <property type="match status" value="1"/>
</dbReference>
<dbReference type="PANTHER" id="PTHR35043">
    <property type="entry name" value="TRANSCRIPTION FACTOR DOMAIN-CONTAINING PROTEIN"/>
    <property type="match status" value="1"/>
</dbReference>
<sequence length="243" mass="27680">MEDVFGAPFSNETVVWRSEPATRGTFTLLSTSVITLLLCVWSSIHLNLPGSNTDPFASFLRRLKWISIGLFIPEVLVVTALDQYARAREITREANATFRWDDDEHDQEQQLHRRQHPWTKTHSFWAMMGGIAADVSQHEQFLPKDCRPLFTSSGVSLLMRHEPDLIPDFPEDEIKDRSKGGSLAKFLACVQATWFCATCIGRVVQRLPLSQLELNTFAHALCTVIVYVLWWRKPLDVATPLIV</sequence>
<comment type="caution">
    <text evidence="1">The sequence shown here is derived from an EMBL/GenBank/DDBJ whole genome shotgun (WGS) entry which is preliminary data.</text>
</comment>
<organism evidence="1 2">
    <name type="scientific">Cercophora newfieldiana</name>
    <dbReference type="NCBI Taxonomy" id="92897"/>
    <lineage>
        <taxon>Eukaryota</taxon>
        <taxon>Fungi</taxon>
        <taxon>Dikarya</taxon>
        <taxon>Ascomycota</taxon>
        <taxon>Pezizomycotina</taxon>
        <taxon>Sordariomycetes</taxon>
        <taxon>Sordariomycetidae</taxon>
        <taxon>Sordariales</taxon>
        <taxon>Lasiosphaeriaceae</taxon>
        <taxon>Cercophora</taxon>
    </lineage>
</organism>
<name>A0AA40CR20_9PEZI</name>
<keyword evidence="2" id="KW-1185">Reference proteome</keyword>
<gene>
    <name evidence="1" type="ORF">B0T16DRAFT_327440</name>
</gene>
<reference evidence="1" key="1">
    <citation type="submission" date="2023-06" db="EMBL/GenBank/DDBJ databases">
        <title>Genome-scale phylogeny and comparative genomics of the fungal order Sordariales.</title>
        <authorList>
            <consortium name="Lawrence Berkeley National Laboratory"/>
            <person name="Hensen N."/>
            <person name="Bonometti L."/>
            <person name="Westerberg I."/>
            <person name="Brannstrom I.O."/>
            <person name="Guillou S."/>
            <person name="Cros-Aarteil S."/>
            <person name="Calhoun S."/>
            <person name="Haridas S."/>
            <person name="Kuo A."/>
            <person name="Mondo S."/>
            <person name="Pangilinan J."/>
            <person name="Riley R."/>
            <person name="Labutti K."/>
            <person name="Andreopoulos B."/>
            <person name="Lipzen A."/>
            <person name="Chen C."/>
            <person name="Yanf M."/>
            <person name="Daum C."/>
            <person name="Ng V."/>
            <person name="Clum A."/>
            <person name="Steindorff A."/>
            <person name="Ohm R."/>
            <person name="Martin F."/>
            <person name="Silar P."/>
            <person name="Natvig D."/>
            <person name="Lalanne C."/>
            <person name="Gautier V."/>
            <person name="Ament-Velasquez S.L."/>
            <person name="Kruys A."/>
            <person name="Hutchinson M.I."/>
            <person name="Powell A.J."/>
            <person name="Barry K."/>
            <person name="Miller A.N."/>
            <person name="Grigoriev I.V."/>
            <person name="Debuchy R."/>
            <person name="Gladieux P."/>
            <person name="Thoren M.H."/>
            <person name="Johannesson H."/>
        </authorList>
    </citation>
    <scope>NUCLEOTIDE SEQUENCE</scope>
    <source>
        <strain evidence="1">SMH2532-1</strain>
    </source>
</reference>